<keyword evidence="2" id="KW-0677">Repeat</keyword>
<evidence type="ECO:0000256" key="1">
    <source>
        <dbReference type="ARBA" id="ARBA00012552"/>
    </source>
</evidence>
<feature type="domain" description="Tudor" evidence="9">
    <location>
        <begin position="519"/>
        <end position="582"/>
    </location>
</feature>
<dbReference type="InterPro" id="IPR035437">
    <property type="entry name" value="SNase_OB-fold_sf"/>
</dbReference>
<dbReference type="PANTHER" id="PTHR22655:SF2">
    <property type="entry name" value="ATP-DEPENDENT RNA HELICASE TDRD12-RELATED"/>
    <property type="match status" value="1"/>
</dbReference>
<dbReference type="InterPro" id="IPR008978">
    <property type="entry name" value="HSP20-like_chaperone"/>
</dbReference>
<dbReference type="GO" id="GO:0005524">
    <property type="term" value="F:ATP binding"/>
    <property type="evidence" value="ECO:0007669"/>
    <property type="project" value="UniProtKB-KW"/>
</dbReference>
<evidence type="ECO:0000256" key="3">
    <source>
        <dbReference type="ARBA" id="ARBA00022741"/>
    </source>
</evidence>
<dbReference type="InterPro" id="IPR007052">
    <property type="entry name" value="CS_dom"/>
</dbReference>
<dbReference type="PANTHER" id="PTHR22655">
    <property type="entry name" value="ATP-DEPENDENT RNA HELICASE TDRD12-RELATED"/>
    <property type="match status" value="1"/>
</dbReference>
<evidence type="ECO:0000313" key="12">
    <source>
        <dbReference type="Proteomes" id="UP001151699"/>
    </source>
</evidence>
<feature type="region of interest" description="Disordered" evidence="8">
    <location>
        <begin position="888"/>
        <end position="935"/>
    </location>
</feature>
<evidence type="ECO:0000256" key="8">
    <source>
        <dbReference type="SAM" id="MobiDB-lite"/>
    </source>
</evidence>
<dbReference type="SUPFAM" id="SSF63748">
    <property type="entry name" value="Tudor/PWWP/MBT"/>
    <property type="match status" value="2"/>
</dbReference>
<dbReference type="OrthoDB" id="249932at2759"/>
<reference evidence="11" key="1">
    <citation type="submission" date="2022-07" db="EMBL/GenBank/DDBJ databases">
        <authorList>
            <person name="Trinca V."/>
            <person name="Uliana J.V.C."/>
            <person name="Torres T.T."/>
            <person name="Ward R.J."/>
            <person name="Monesi N."/>
        </authorList>
    </citation>
    <scope>NUCLEOTIDE SEQUENCE</scope>
    <source>
        <strain evidence="11">HSMRA1968</strain>
        <tissue evidence="11">Whole embryos</tissue>
    </source>
</reference>
<dbReference type="AlphaFoldDB" id="A0A9Q0RV10"/>
<dbReference type="GO" id="GO:0003724">
    <property type="term" value="F:RNA helicase activity"/>
    <property type="evidence" value="ECO:0007669"/>
    <property type="project" value="UniProtKB-EC"/>
</dbReference>
<evidence type="ECO:0000259" key="10">
    <source>
        <dbReference type="PROSITE" id="PS51203"/>
    </source>
</evidence>
<comment type="caution">
    <text evidence="11">The sequence shown here is derived from an EMBL/GenBank/DDBJ whole genome shotgun (WGS) entry which is preliminary data.</text>
</comment>
<name>A0A9Q0RV10_9DIPT</name>
<evidence type="ECO:0000256" key="6">
    <source>
        <dbReference type="ARBA" id="ARBA00022840"/>
    </source>
</evidence>
<evidence type="ECO:0000256" key="2">
    <source>
        <dbReference type="ARBA" id="ARBA00022737"/>
    </source>
</evidence>
<protein>
    <recommendedName>
        <fullName evidence="1">RNA helicase</fullName>
        <ecNumber evidence="1">3.6.4.13</ecNumber>
    </recommendedName>
</protein>
<dbReference type="GO" id="GO:0005737">
    <property type="term" value="C:cytoplasm"/>
    <property type="evidence" value="ECO:0007669"/>
    <property type="project" value="UniProtKB-ARBA"/>
</dbReference>
<dbReference type="Gene3D" id="2.40.50.90">
    <property type="match status" value="1"/>
</dbReference>
<feature type="compositionally biased region" description="Acidic residues" evidence="8">
    <location>
        <begin position="919"/>
        <end position="935"/>
    </location>
</feature>
<comment type="catalytic activity">
    <reaction evidence="7">
        <text>ATP + H2O = ADP + phosphate + H(+)</text>
        <dbReference type="Rhea" id="RHEA:13065"/>
        <dbReference type="ChEBI" id="CHEBI:15377"/>
        <dbReference type="ChEBI" id="CHEBI:15378"/>
        <dbReference type="ChEBI" id="CHEBI:30616"/>
        <dbReference type="ChEBI" id="CHEBI:43474"/>
        <dbReference type="ChEBI" id="CHEBI:456216"/>
        <dbReference type="EC" id="3.6.4.13"/>
    </reaction>
</comment>
<dbReference type="InterPro" id="IPR002999">
    <property type="entry name" value="Tudor"/>
</dbReference>
<dbReference type="GO" id="GO:0016787">
    <property type="term" value="F:hydrolase activity"/>
    <property type="evidence" value="ECO:0007669"/>
    <property type="project" value="UniProtKB-KW"/>
</dbReference>
<evidence type="ECO:0000256" key="4">
    <source>
        <dbReference type="ARBA" id="ARBA00022801"/>
    </source>
</evidence>
<dbReference type="PROSITE" id="PS50304">
    <property type="entry name" value="TUDOR"/>
    <property type="match status" value="1"/>
</dbReference>
<dbReference type="SMART" id="SM00333">
    <property type="entry name" value="TUDOR"/>
    <property type="match status" value="2"/>
</dbReference>
<keyword evidence="6" id="KW-0067">ATP-binding</keyword>
<accession>A0A9Q0RV10</accession>
<organism evidence="11 12">
    <name type="scientific">Pseudolycoriella hygida</name>
    <dbReference type="NCBI Taxonomy" id="35572"/>
    <lineage>
        <taxon>Eukaryota</taxon>
        <taxon>Metazoa</taxon>
        <taxon>Ecdysozoa</taxon>
        <taxon>Arthropoda</taxon>
        <taxon>Hexapoda</taxon>
        <taxon>Insecta</taxon>
        <taxon>Pterygota</taxon>
        <taxon>Neoptera</taxon>
        <taxon>Endopterygota</taxon>
        <taxon>Diptera</taxon>
        <taxon>Nematocera</taxon>
        <taxon>Sciaroidea</taxon>
        <taxon>Sciaridae</taxon>
        <taxon>Pseudolycoriella</taxon>
    </lineage>
</organism>
<feature type="compositionally biased region" description="Acidic residues" evidence="8">
    <location>
        <begin position="691"/>
        <end position="705"/>
    </location>
</feature>
<dbReference type="Proteomes" id="UP001151699">
    <property type="component" value="Unassembled WGS sequence"/>
</dbReference>
<dbReference type="CDD" id="cd06463">
    <property type="entry name" value="p23_like"/>
    <property type="match status" value="1"/>
</dbReference>
<evidence type="ECO:0000259" key="9">
    <source>
        <dbReference type="PROSITE" id="PS50304"/>
    </source>
</evidence>
<feature type="region of interest" description="Disordered" evidence="8">
    <location>
        <begin position="410"/>
        <end position="433"/>
    </location>
</feature>
<keyword evidence="4" id="KW-0378">Hydrolase</keyword>
<dbReference type="Gene3D" id="2.60.40.790">
    <property type="match status" value="1"/>
</dbReference>
<dbReference type="EC" id="3.6.4.13" evidence="1"/>
<dbReference type="SUPFAM" id="SSF49764">
    <property type="entry name" value="HSP20-like chaperones"/>
    <property type="match status" value="1"/>
</dbReference>
<gene>
    <name evidence="11" type="primary">TDRD12_2</name>
    <name evidence="11" type="ORF">Bhyg_16027</name>
</gene>
<feature type="region of interest" description="Disordered" evidence="8">
    <location>
        <begin position="691"/>
        <end position="723"/>
    </location>
</feature>
<dbReference type="GO" id="GO:0042078">
    <property type="term" value="P:germ-line stem cell division"/>
    <property type="evidence" value="ECO:0007669"/>
    <property type="project" value="TreeGrafter"/>
</dbReference>
<feature type="compositionally biased region" description="Polar residues" evidence="8">
    <location>
        <begin position="709"/>
        <end position="719"/>
    </location>
</feature>
<evidence type="ECO:0000256" key="7">
    <source>
        <dbReference type="ARBA" id="ARBA00047984"/>
    </source>
</evidence>
<keyword evidence="5 11" id="KW-0347">Helicase</keyword>
<dbReference type="Pfam" id="PF00567">
    <property type="entry name" value="TUDOR"/>
    <property type="match status" value="1"/>
</dbReference>
<feature type="compositionally biased region" description="Polar residues" evidence="8">
    <location>
        <begin position="905"/>
        <end position="918"/>
    </location>
</feature>
<dbReference type="Gene3D" id="2.30.30.140">
    <property type="match status" value="2"/>
</dbReference>
<keyword evidence="12" id="KW-1185">Reference proteome</keyword>
<feature type="domain" description="CS" evidence="10">
    <location>
        <begin position="788"/>
        <end position="875"/>
    </location>
</feature>
<feature type="non-terminal residue" evidence="11">
    <location>
        <position position="1"/>
    </location>
</feature>
<feature type="compositionally biased region" description="Polar residues" evidence="8">
    <location>
        <begin position="420"/>
        <end position="433"/>
    </location>
</feature>
<keyword evidence="3" id="KW-0547">Nucleotide-binding</keyword>
<evidence type="ECO:0000256" key="5">
    <source>
        <dbReference type="ARBA" id="ARBA00022806"/>
    </source>
</evidence>
<evidence type="ECO:0000313" key="11">
    <source>
        <dbReference type="EMBL" id="KAJ6632966.1"/>
    </source>
</evidence>
<proteinExistence type="predicted"/>
<dbReference type="EMBL" id="WJQU01002351">
    <property type="protein sequence ID" value="KAJ6632966.1"/>
    <property type="molecule type" value="Genomic_DNA"/>
</dbReference>
<dbReference type="PROSITE" id="PS51203">
    <property type="entry name" value="CS"/>
    <property type="match status" value="1"/>
</dbReference>
<feature type="region of interest" description="Disordered" evidence="8">
    <location>
        <begin position="743"/>
        <end position="770"/>
    </location>
</feature>
<feature type="non-terminal residue" evidence="11">
    <location>
        <position position="935"/>
    </location>
</feature>
<sequence>KVNKLIEQNLFGELGVIVCTDDTLGDLVIRNAQHIIHFSLPKIWTTFTQRFAASFDYYKDFVCNKSNLGRPKSLIFVDAGNKETMPRIIDFMRFRCSANIPEHILKIAEKNRILREENRETQTVKFCENLLLFGKCYSQYTCKYRHTFTKFDRSHENVPTAGEIKFLILSTHTPTHYTVRLLEHRPHKGMPWHKIPRANEYFYLQRRLEQHFENVKDHSIVHAPKFGDLCVVDDRDDGDDESVFKRCEIVAINKNKSVELLLIDTNKRLHGISCMDLLQMPQYLKLFPRQAFELRIAGVAPQDFDVNWSSSSKKTVAQWVASAGCVQGEIELTVMNCIWVRSMKIIEKLQSISYEISPVDIKDKIIKYEFGVVEENAIKMLRKMAQRTGILNNNPNLLKPEILTTLRQSQERGRGRGKVFSQSSTDSINSSKHSVPVNQSYEAKLTVEEFSNSSGGTSTVEECWETLYRDTFYEVEIGEFYSPTNFYVVLANKLKGFRSLRRLIEKFTNKSTNLIPLSEVAVGRVCLAKVECSTEEETPRYERAKIMNIDETTVTIFLADYGSKMKVSVSDLMEIPEKFKKRFPFQAIFCKMVGVRPTNESGQWTDIENEAVYDILCEVGHDLFLHIAGSPNISEDVLKCNSYDVVLFDKSMMRNLNAFIVEENHAKFHPDTVNLIDVNVDYNRLGSEEENWDNYEFDDDDEYDDNEVKSSTQPNNLQAICSDESDTEWDVQISEEEARELLNLPKQPISRPENSQSTPPLPVPKEVETATTQSSVQIQKPFQLAQKAKVPYVIWSQTLQMVTMYISAADVSDYSLKVASRFVHLSFIKNNVRFEAVWNLNACVEPQFTRHEIRGLNIVVRLKKSLSAILWPRLVQSREKNQFITKKVDSNDDSDDVDENIRRGYNSNNNFVPSSSLSDNEEEFDDIDTSDVDLA</sequence>